<evidence type="ECO:0000256" key="7">
    <source>
        <dbReference type="ARBA" id="ARBA00022729"/>
    </source>
</evidence>
<keyword evidence="9" id="KW-0564">Palmitate</keyword>
<dbReference type="PANTHER" id="PTHR34933:SF1">
    <property type="entry name" value="FLAGELLAR L-RING PROTEIN"/>
    <property type="match status" value="1"/>
</dbReference>
<dbReference type="InterPro" id="IPR000527">
    <property type="entry name" value="Flag_Lring"/>
</dbReference>
<keyword evidence="10" id="KW-0975">Bacterial flagellum</keyword>
<keyword evidence="7" id="KW-0732">Signal</keyword>
<sequence>MFNWRPLPKRNLWVLITFVLLSVGCKNMPSPEEKLVEQLPTNPQVQVEELILADDRQTALQGDPRYVPVRDTAVESFVLPTGSLFREDRYVGLFVQKRHYVIGDMIQVFLEEETSASKSLEMKKDKSSEMSVLPLEVNVGPIRVSKGQLNVEHDQSSAFSSASRAKQSNSLDGIVNVFVRKILNNGNLVVSGEKWIKLNEGEEYVRIAGEVRRSDIDASNRVSSQKIGNARIEYSGEGSLADNQAESVIDRILSVFN</sequence>
<keyword evidence="11" id="KW-0998">Cell outer membrane</keyword>
<dbReference type="EMBL" id="JAFKCS010000007">
    <property type="protein sequence ID" value="MBN7820094.1"/>
    <property type="molecule type" value="Genomic_DNA"/>
</dbReference>
<comment type="subcellular location">
    <subcellularLocation>
        <location evidence="2">Bacterial flagellum basal body</location>
    </subcellularLocation>
    <subcellularLocation>
        <location evidence="3">Cell outer membrane</location>
    </subcellularLocation>
    <subcellularLocation>
        <location evidence="4">Membrane</location>
        <topology evidence="4">Lipid-anchor</topology>
    </subcellularLocation>
</comment>
<evidence type="ECO:0000256" key="11">
    <source>
        <dbReference type="ARBA" id="ARBA00023237"/>
    </source>
</evidence>
<comment type="subunit">
    <text evidence="6">The basal body constitutes a major portion of the flagellar organelle and consists of four rings (L,P,S, and M) mounted on a central rod.</text>
</comment>
<name>A0ABS3CU93_9ALTE</name>
<accession>A0ABS3CU93</accession>
<reference evidence="13 14" key="1">
    <citation type="submission" date="2021-03" db="EMBL/GenBank/DDBJ databases">
        <title>novel species isolated from a fishpond in China.</title>
        <authorList>
            <person name="Lu H."/>
            <person name="Cai Z."/>
        </authorList>
    </citation>
    <scope>NUCLEOTIDE SEQUENCE [LARGE SCALE GENOMIC DNA]</scope>
    <source>
        <strain evidence="13 14">Y57</strain>
    </source>
</reference>
<dbReference type="PRINTS" id="PR01008">
    <property type="entry name" value="FLGLRINGFLGH"/>
</dbReference>
<proteinExistence type="inferred from homology"/>
<dbReference type="PANTHER" id="PTHR34933">
    <property type="entry name" value="FLAGELLAR L-RING PROTEIN"/>
    <property type="match status" value="1"/>
</dbReference>
<evidence type="ECO:0000256" key="4">
    <source>
        <dbReference type="ARBA" id="ARBA00004635"/>
    </source>
</evidence>
<protein>
    <submittedName>
        <fullName evidence="13">Flagellar basal body L-ring protein FlgH</fullName>
    </submittedName>
</protein>
<comment type="function">
    <text evidence="1">Assembles around the rod to form the L-ring and probably protects the motor/basal body from shearing forces during rotation.</text>
</comment>
<comment type="caution">
    <text evidence="13">The sequence shown here is derived from an EMBL/GenBank/DDBJ whole genome shotgun (WGS) entry which is preliminary data.</text>
</comment>
<keyword evidence="14" id="KW-1185">Reference proteome</keyword>
<keyword evidence="12" id="KW-0449">Lipoprotein</keyword>
<dbReference type="PROSITE" id="PS51257">
    <property type="entry name" value="PROKAR_LIPOPROTEIN"/>
    <property type="match status" value="1"/>
</dbReference>
<comment type="similarity">
    <text evidence="5">Belongs to the FlgH family.</text>
</comment>
<keyword evidence="8" id="KW-0472">Membrane</keyword>
<evidence type="ECO:0000256" key="6">
    <source>
        <dbReference type="ARBA" id="ARBA00011439"/>
    </source>
</evidence>
<evidence type="ECO:0000256" key="1">
    <source>
        <dbReference type="ARBA" id="ARBA00002591"/>
    </source>
</evidence>
<evidence type="ECO:0000256" key="3">
    <source>
        <dbReference type="ARBA" id="ARBA00004442"/>
    </source>
</evidence>
<evidence type="ECO:0000256" key="9">
    <source>
        <dbReference type="ARBA" id="ARBA00023139"/>
    </source>
</evidence>
<dbReference type="Pfam" id="PF02107">
    <property type="entry name" value="FlgH"/>
    <property type="match status" value="1"/>
</dbReference>
<evidence type="ECO:0000256" key="10">
    <source>
        <dbReference type="ARBA" id="ARBA00023143"/>
    </source>
</evidence>
<keyword evidence="13" id="KW-0966">Cell projection</keyword>
<dbReference type="Proteomes" id="UP000663992">
    <property type="component" value="Unassembled WGS sequence"/>
</dbReference>
<dbReference type="RefSeq" id="WP_206593929.1">
    <property type="nucleotide sequence ID" value="NZ_JAFKCS010000007.1"/>
</dbReference>
<keyword evidence="13" id="KW-0282">Flagellum</keyword>
<organism evidence="13 14">
    <name type="scientific">Bowmanella yangjiangensis</name>
    <dbReference type="NCBI Taxonomy" id="2811230"/>
    <lineage>
        <taxon>Bacteria</taxon>
        <taxon>Pseudomonadati</taxon>
        <taxon>Pseudomonadota</taxon>
        <taxon>Gammaproteobacteria</taxon>
        <taxon>Alteromonadales</taxon>
        <taxon>Alteromonadaceae</taxon>
        <taxon>Bowmanella</taxon>
    </lineage>
</organism>
<gene>
    <name evidence="13" type="ORF">J0A65_09475</name>
</gene>
<evidence type="ECO:0000256" key="12">
    <source>
        <dbReference type="ARBA" id="ARBA00023288"/>
    </source>
</evidence>
<evidence type="ECO:0000256" key="5">
    <source>
        <dbReference type="ARBA" id="ARBA00006929"/>
    </source>
</evidence>
<evidence type="ECO:0000256" key="8">
    <source>
        <dbReference type="ARBA" id="ARBA00023136"/>
    </source>
</evidence>
<evidence type="ECO:0000313" key="14">
    <source>
        <dbReference type="Proteomes" id="UP000663992"/>
    </source>
</evidence>
<evidence type="ECO:0000256" key="2">
    <source>
        <dbReference type="ARBA" id="ARBA00004117"/>
    </source>
</evidence>
<keyword evidence="13" id="KW-0969">Cilium</keyword>
<evidence type="ECO:0000313" key="13">
    <source>
        <dbReference type="EMBL" id="MBN7820094.1"/>
    </source>
</evidence>